<evidence type="ECO:0000256" key="1">
    <source>
        <dbReference type="ARBA" id="ARBA00022448"/>
    </source>
</evidence>
<dbReference type="EMBL" id="CP051775">
    <property type="protein sequence ID" value="QJE73154.1"/>
    <property type="molecule type" value="Genomic_DNA"/>
</dbReference>
<keyword evidence="6" id="KW-1185">Reference proteome</keyword>
<dbReference type="InterPro" id="IPR003593">
    <property type="entry name" value="AAA+_ATPase"/>
</dbReference>
<evidence type="ECO:0000256" key="3">
    <source>
        <dbReference type="ARBA" id="ARBA00022840"/>
    </source>
</evidence>
<evidence type="ECO:0000256" key="2">
    <source>
        <dbReference type="ARBA" id="ARBA00022741"/>
    </source>
</evidence>
<dbReference type="Proteomes" id="UP000501891">
    <property type="component" value="Chromosome"/>
</dbReference>
<organism evidence="5 6">
    <name type="scientific">Aerophototrophica crusticola</name>
    <dbReference type="NCBI Taxonomy" id="1709002"/>
    <lineage>
        <taxon>Bacteria</taxon>
        <taxon>Pseudomonadati</taxon>
        <taxon>Pseudomonadota</taxon>
        <taxon>Alphaproteobacteria</taxon>
        <taxon>Rhodospirillales</taxon>
        <taxon>Rhodospirillaceae</taxon>
        <taxon>Aerophototrophica</taxon>
    </lineage>
</organism>
<protein>
    <submittedName>
        <fullName evidence="5">ABC transporter ATP-binding protein</fullName>
    </submittedName>
</protein>
<gene>
    <name evidence="5" type="ORF">HHL28_08695</name>
</gene>
<evidence type="ECO:0000313" key="5">
    <source>
        <dbReference type="EMBL" id="QJE73154.1"/>
    </source>
</evidence>
<dbReference type="KEGG" id="acru:HHL28_08695"/>
<feature type="domain" description="ABC transporter" evidence="4">
    <location>
        <begin position="11"/>
        <end position="248"/>
    </location>
</feature>
<dbReference type="PROSITE" id="PS00211">
    <property type="entry name" value="ABC_TRANSPORTER_1"/>
    <property type="match status" value="1"/>
</dbReference>
<dbReference type="GO" id="GO:0016887">
    <property type="term" value="F:ATP hydrolysis activity"/>
    <property type="evidence" value="ECO:0007669"/>
    <property type="project" value="InterPro"/>
</dbReference>
<sequence>MGPADSAPPVIRVRGLHTRFGAQVVHAGVDLDVRKGEVLGLVGGSGTGKSVLLKQIVGLLRPSAGSIEVLGKDALNLSDRDRLNLQSRWGLLFQDGALFSSLTVLENIKVPLQEHTTLPPDLIEDIARVKVGMVGLAPDAAAKYPSQLSGGMRKRAGLARALALDPEILFLDEPTAGLDPIGAAAFDELIGSLQKSLGLTVFMVTHDLDSLYAICDRIAVLIDKRLIVGTIDSLLQETHPWIKDYFHGPRGRAAVAAHGGAADSREG</sequence>
<dbReference type="Gene3D" id="3.40.50.300">
    <property type="entry name" value="P-loop containing nucleotide triphosphate hydrolases"/>
    <property type="match status" value="1"/>
</dbReference>
<dbReference type="Pfam" id="PF00005">
    <property type="entry name" value="ABC_tran"/>
    <property type="match status" value="1"/>
</dbReference>
<evidence type="ECO:0000313" key="6">
    <source>
        <dbReference type="Proteomes" id="UP000501891"/>
    </source>
</evidence>
<dbReference type="InterPro" id="IPR003439">
    <property type="entry name" value="ABC_transporter-like_ATP-bd"/>
</dbReference>
<dbReference type="PANTHER" id="PTHR43023">
    <property type="entry name" value="PROTEIN TRIGALACTOSYLDIACYLGLYCEROL 3, CHLOROPLASTIC"/>
    <property type="match status" value="1"/>
</dbReference>
<dbReference type="CDD" id="cd03261">
    <property type="entry name" value="ABC_Org_Solvent_Resistant"/>
    <property type="match status" value="1"/>
</dbReference>
<keyword evidence="2" id="KW-0547">Nucleotide-binding</keyword>
<dbReference type="PROSITE" id="PS50893">
    <property type="entry name" value="ABC_TRANSPORTER_2"/>
    <property type="match status" value="1"/>
</dbReference>
<name>A0A858R721_9PROT</name>
<dbReference type="AlphaFoldDB" id="A0A858R721"/>
<keyword evidence="1" id="KW-0813">Transport</keyword>
<proteinExistence type="predicted"/>
<keyword evidence="3 5" id="KW-0067">ATP-binding</keyword>
<evidence type="ECO:0000259" key="4">
    <source>
        <dbReference type="PROSITE" id="PS50893"/>
    </source>
</evidence>
<dbReference type="PANTHER" id="PTHR43023:SF3">
    <property type="entry name" value="PROTEIN TRIGALACTOSYLDIACYLGLYCEROL 3, CHLOROPLASTIC"/>
    <property type="match status" value="1"/>
</dbReference>
<dbReference type="SUPFAM" id="SSF52540">
    <property type="entry name" value="P-loop containing nucleoside triphosphate hydrolases"/>
    <property type="match status" value="1"/>
</dbReference>
<dbReference type="InterPro" id="IPR017871">
    <property type="entry name" value="ABC_transporter-like_CS"/>
</dbReference>
<dbReference type="InterPro" id="IPR027417">
    <property type="entry name" value="P-loop_NTPase"/>
</dbReference>
<dbReference type="SMART" id="SM00382">
    <property type="entry name" value="AAA"/>
    <property type="match status" value="1"/>
</dbReference>
<reference evidence="5" key="1">
    <citation type="submission" date="2020-04" db="EMBL/GenBank/DDBJ databases">
        <title>A desert anoxygenic phototrophic bacterium fixes CO2 using RubisCO under aerobic conditions.</title>
        <authorList>
            <person name="Tang K."/>
        </authorList>
    </citation>
    <scope>NUCLEOTIDE SEQUENCE [LARGE SCALE GENOMIC DNA]</scope>
    <source>
        <strain evidence="5">MIMtkB3</strain>
    </source>
</reference>
<dbReference type="GO" id="GO:0005524">
    <property type="term" value="F:ATP binding"/>
    <property type="evidence" value="ECO:0007669"/>
    <property type="project" value="UniProtKB-KW"/>
</dbReference>
<accession>A0A858R721</accession>